<dbReference type="Pfam" id="PF00248">
    <property type="entry name" value="Aldo_ket_red"/>
    <property type="match status" value="1"/>
</dbReference>
<dbReference type="Proteomes" id="UP001521150">
    <property type="component" value="Unassembled WGS sequence"/>
</dbReference>
<dbReference type="PANTHER" id="PTHR43625:SF40">
    <property type="entry name" value="ALDO-KETO REDUCTASE YAKC [NADP(+)]"/>
    <property type="match status" value="1"/>
</dbReference>
<dbReference type="CDD" id="cd19088">
    <property type="entry name" value="AKR_AKR13B1"/>
    <property type="match status" value="1"/>
</dbReference>
<keyword evidence="1" id="KW-0560">Oxidoreductase</keyword>
<dbReference type="InterPro" id="IPR020471">
    <property type="entry name" value="AKR"/>
</dbReference>
<reference evidence="3 4" key="1">
    <citation type="submission" date="2021-12" db="EMBL/GenBank/DDBJ databases">
        <title>Genome sequence of Kibdelosporangium philippinense ATCC 49844.</title>
        <authorList>
            <person name="Fedorov E.A."/>
            <person name="Omeragic M."/>
            <person name="Shalygina K.F."/>
            <person name="Maclea K.S."/>
        </authorList>
    </citation>
    <scope>NUCLEOTIDE SEQUENCE [LARGE SCALE GENOMIC DNA]</scope>
    <source>
        <strain evidence="3 4">ATCC 49844</strain>
    </source>
</reference>
<dbReference type="RefSeq" id="WP_233731082.1">
    <property type="nucleotide sequence ID" value="NZ_JAJVCN010000004.1"/>
</dbReference>
<proteinExistence type="predicted"/>
<evidence type="ECO:0000313" key="3">
    <source>
        <dbReference type="EMBL" id="MCE7009550.1"/>
    </source>
</evidence>
<dbReference type="EMBL" id="JAJVCN010000004">
    <property type="protein sequence ID" value="MCE7009550.1"/>
    <property type="molecule type" value="Genomic_DNA"/>
</dbReference>
<dbReference type="InterPro" id="IPR036812">
    <property type="entry name" value="NAD(P)_OxRdtase_dom_sf"/>
</dbReference>
<evidence type="ECO:0000256" key="1">
    <source>
        <dbReference type="ARBA" id="ARBA00023002"/>
    </source>
</evidence>
<keyword evidence="4" id="KW-1185">Reference proteome</keyword>
<evidence type="ECO:0000259" key="2">
    <source>
        <dbReference type="Pfam" id="PF00248"/>
    </source>
</evidence>
<dbReference type="PANTHER" id="PTHR43625">
    <property type="entry name" value="AFLATOXIN B1 ALDEHYDE REDUCTASE"/>
    <property type="match status" value="1"/>
</dbReference>
<protein>
    <submittedName>
        <fullName evidence="3">Aldo/keto reductase</fullName>
    </submittedName>
</protein>
<comment type="caution">
    <text evidence="3">The sequence shown here is derived from an EMBL/GenBank/DDBJ whole genome shotgun (WGS) entry which is preliminary data.</text>
</comment>
<dbReference type="Gene3D" id="3.20.20.100">
    <property type="entry name" value="NADP-dependent oxidoreductase domain"/>
    <property type="match status" value="1"/>
</dbReference>
<dbReference type="InterPro" id="IPR050791">
    <property type="entry name" value="Aldo-Keto_reductase"/>
</dbReference>
<dbReference type="InterPro" id="IPR023210">
    <property type="entry name" value="NADP_OxRdtase_dom"/>
</dbReference>
<accession>A0ABS8ZRH8</accession>
<gene>
    <name evidence="3" type="ORF">LWC34_43095</name>
</gene>
<feature type="domain" description="NADP-dependent oxidoreductase" evidence="2">
    <location>
        <begin position="11"/>
        <end position="272"/>
    </location>
</feature>
<organism evidence="3 4">
    <name type="scientific">Kibdelosporangium philippinense</name>
    <dbReference type="NCBI Taxonomy" id="211113"/>
    <lineage>
        <taxon>Bacteria</taxon>
        <taxon>Bacillati</taxon>
        <taxon>Actinomycetota</taxon>
        <taxon>Actinomycetes</taxon>
        <taxon>Pseudonocardiales</taxon>
        <taxon>Pseudonocardiaceae</taxon>
        <taxon>Kibdelosporangium</taxon>
    </lineage>
</organism>
<dbReference type="SUPFAM" id="SSF51430">
    <property type="entry name" value="NAD(P)-linked oxidoreductase"/>
    <property type="match status" value="1"/>
</dbReference>
<name>A0ABS8ZRH8_9PSEU</name>
<dbReference type="PRINTS" id="PR00069">
    <property type="entry name" value="ALDKETRDTASE"/>
</dbReference>
<sequence length="287" mass="31568">MTSQLFSSSNRLGFGSMQLTGPGHWAAPDDPEQAMQVLRDAVDAGVTHIDTADAYGPFTAEKYIRKALHPYPEGLVIATKGGLTRQGPDRWAPCGRPEYLRQCVEMSLRRLQVERIDLYYLHRIDPAVPLEDQLGVLRDMQAEGKIHHIGLSKADLGQIREASELIAVAAVQNKYNVSNRVFEEVLRYCENASITFVPYAPLASGRLAEPHGVLHELATQYSATPAQLALAWLLHRSPVMMPIPGTSCSARLHENLAAHQINLTREGMAAIEVAATKTVRSEVGKGR</sequence>
<evidence type="ECO:0000313" key="4">
    <source>
        <dbReference type="Proteomes" id="UP001521150"/>
    </source>
</evidence>